<keyword evidence="1" id="KW-0675">Receptor</keyword>
<protein>
    <submittedName>
        <fullName evidence="1">TonB-dependent receptor</fullName>
    </submittedName>
</protein>
<gene>
    <name evidence="1" type="ORF">AcetOrient_orf01861</name>
</gene>
<accession>A0A2Z5ZG96</accession>
<organism evidence="1 2">
    <name type="scientific">Acetobacter orientalis</name>
    <dbReference type="NCBI Taxonomy" id="146474"/>
    <lineage>
        <taxon>Bacteria</taxon>
        <taxon>Pseudomonadati</taxon>
        <taxon>Pseudomonadota</taxon>
        <taxon>Alphaproteobacteria</taxon>
        <taxon>Acetobacterales</taxon>
        <taxon>Acetobacteraceae</taxon>
        <taxon>Acetobacter</taxon>
    </lineage>
</organism>
<evidence type="ECO:0000313" key="1">
    <source>
        <dbReference type="EMBL" id="BBC79593.1"/>
    </source>
</evidence>
<name>A0A2Z5ZG96_9PROT</name>
<dbReference type="KEGG" id="aot:AcetOri_orf01861"/>
<dbReference type="AlphaFoldDB" id="A0A2Z5ZG96"/>
<sequence>MPVTVRHGAIMANAATHKAPFLSLGKSLALTTNTKKRRPIMWPPFLVQ</sequence>
<dbReference type="Proteomes" id="UP000270034">
    <property type="component" value="Chromosome"/>
</dbReference>
<evidence type="ECO:0000313" key="2">
    <source>
        <dbReference type="Proteomes" id="UP000270034"/>
    </source>
</evidence>
<dbReference type="EMBL" id="AP018515">
    <property type="protein sequence ID" value="BBC79593.1"/>
    <property type="molecule type" value="Genomic_DNA"/>
</dbReference>
<proteinExistence type="predicted"/>
<reference evidence="1 2" key="1">
    <citation type="submission" date="2018-02" db="EMBL/GenBank/DDBJ databases">
        <title>Acetobacter orientalis genome.</title>
        <authorList>
            <person name="Nakashima N."/>
            <person name="Tamura T."/>
        </authorList>
    </citation>
    <scope>NUCLEOTIDE SEQUENCE [LARGE SCALE GENOMIC DNA]</scope>
    <source>
        <strain evidence="1 2">FAN1</strain>
    </source>
</reference>